<proteinExistence type="predicted"/>
<dbReference type="PANTHER" id="PTHR37292">
    <property type="entry name" value="VNG6097C"/>
    <property type="match status" value="1"/>
</dbReference>
<dbReference type="RefSeq" id="WP_343976102.1">
    <property type="nucleotide sequence ID" value="NZ_BAAAHK010000013.1"/>
</dbReference>
<keyword evidence="3" id="KW-1185">Reference proteome</keyword>
<dbReference type="PANTHER" id="PTHR37292:SF2">
    <property type="entry name" value="DUF262 DOMAIN-CONTAINING PROTEIN"/>
    <property type="match status" value="1"/>
</dbReference>
<evidence type="ECO:0000313" key="2">
    <source>
        <dbReference type="EMBL" id="GAA0952173.1"/>
    </source>
</evidence>
<dbReference type="InterPro" id="IPR004919">
    <property type="entry name" value="GmrSD_N"/>
</dbReference>
<comment type="caution">
    <text evidence="2">The sequence shown here is derived from an EMBL/GenBank/DDBJ whole genome shotgun (WGS) entry which is preliminary data.</text>
</comment>
<protein>
    <submittedName>
        <fullName evidence="2">DUF262 domain-containing protein</fullName>
    </submittedName>
</protein>
<organism evidence="2 3">
    <name type="scientific">Kribbella koreensis</name>
    <dbReference type="NCBI Taxonomy" id="57909"/>
    <lineage>
        <taxon>Bacteria</taxon>
        <taxon>Bacillati</taxon>
        <taxon>Actinomycetota</taxon>
        <taxon>Actinomycetes</taxon>
        <taxon>Propionibacteriales</taxon>
        <taxon>Kribbellaceae</taxon>
        <taxon>Kribbella</taxon>
    </lineage>
</organism>
<evidence type="ECO:0000313" key="3">
    <source>
        <dbReference type="Proteomes" id="UP001500542"/>
    </source>
</evidence>
<dbReference type="EMBL" id="BAAAHK010000013">
    <property type="protein sequence ID" value="GAA0952173.1"/>
    <property type="molecule type" value="Genomic_DNA"/>
</dbReference>
<name>A0ABP4BNZ2_9ACTN</name>
<reference evidence="3" key="1">
    <citation type="journal article" date="2019" name="Int. J. Syst. Evol. Microbiol.">
        <title>The Global Catalogue of Microorganisms (GCM) 10K type strain sequencing project: providing services to taxonomists for standard genome sequencing and annotation.</title>
        <authorList>
            <consortium name="The Broad Institute Genomics Platform"/>
            <consortium name="The Broad Institute Genome Sequencing Center for Infectious Disease"/>
            <person name="Wu L."/>
            <person name="Ma J."/>
        </authorList>
    </citation>
    <scope>NUCLEOTIDE SEQUENCE [LARGE SCALE GENOMIC DNA]</scope>
    <source>
        <strain evidence="3">JCM 10977</strain>
    </source>
</reference>
<evidence type="ECO:0000259" key="1">
    <source>
        <dbReference type="Pfam" id="PF03235"/>
    </source>
</evidence>
<dbReference type="Pfam" id="PF03235">
    <property type="entry name" value="GmrSD_N"/>
    <property type="match status" value="1"/>
</dbReference>
<dbReference type="Proteomes" id="UP001500542">
    <property type="component" value="Unassembled WGS sequence"/>
</dbReference>
<gene>
    <name evidence="2" type="ORF">GCM10009554_54810</name>
</gene>
<feature type="domain" description="GmrSD restriction endonucleases N-terminal" evidence="1">
    <location>
        <begin position="20"/>
        <end position="258"/>
    </location>
</feature>
<accession>A0ABP4BNZ2</accession>
<sequence length="585" mass="65328">MVGAYDADPVFQANPAHLEYLLQRIDAGSLAIPDFQRDFTWEPRRTATLLRSMMSRFPAGTFLFWAIGADNNMFGWRSIEGAPTRTTHPQELILDGQQRLTSLYRALNNAGDERFFLSIQEFLTLPSEASIDGRLRDQEEIDFEAAAFWYPVESKEAKNLETRAARIAAHVIAVDEHRNFDEWLDEYAEHYSSEMDEKATKALLRRFRERYLTPLRSYGFPVVTLPSTTKIEAVATVFETLNSTGKALGPFELLTARYYPDKVHLRDLWDQALVDHEILGDFAVDAYSLLQAVTLRAHNSAQRSDVLRKLTAADVQAHWDAVARGFARSLELLQAECGVVTPRLLPYSMILVPMAAVWEDIAKVKGPEQVNILGRLKKFFWCTVFSTNYDQGANSQASADYSKLKYWLFDPSKEAPEAVASFSLSASTLKAATTRRKALYAGLLALTVTAGARDFHTGLKLTADRVRADKIDSHHVFPKAFLAGMKDDSGKAANSELALNRALIDPVTNKAIGAKAPSVYFADLRDTVGEKELVEILGSQLIDANDDDDPMREDDYVGFVARRLEDVVSVIESVTGHAVARDDGE</sequence>